<dbReference type="InterPro" id="IPR007865">
    <property type="entry name" value="Aminopep_P_N"/>
</dbReference>
<feature type="domain" description="Aminopeptidase P N-terminal" evidence="8">
    <location>
        <begin position="2"/>
        <end position="134"/>
    </location>
</feature>
<dbReference type="SMART" id="SM01011">
    <property type="entry name" value="AMP_N"/>
    <property type="match status" value="1"/>
</dbReference>
<dbReference type="GO" id="GO:0004177">
    <property type="term" value="F:aminopeptidase activity"/>
    <property type="evidence" value="ECO:0007669"/>
    <property type="project" value="UniProtKB-KW"/>
</dbReference>
<dbReference type="InterPro" id="IPR036005">
    <property type="entry name" value="Creatinase/aminopeptidase-like"/>
</dbReference>
<dbReference type="Pfam" id="PF00557">
    <property type="entry name" value="Peptidase_M24"/>
    <property type="match status" value="1"/>
</dbReference>
<keyword evidence="9" id="KW-0031">Aminopeptidase</keyword>
<dbReference type="Pfam" id="PF05195">
    <property type="entry name" value="AMP_N"/>
    <property type="match status" value="1"/>
</dbReference>
<dbReference type="Proteomes" id="UP000636891">
    <property type="component" value="Unassembled WGS sequence"/>
</dbReference>
<keyword evidence="6" id="KW-0378">Hydrolase</keyword>
<dbReference type="RefSeq" id="WP_101572077.1">
    <property type="nucleotide sequence ID" value="NZ_JACOOK010000002.1"/>
</dbReference>
<comment type="similarity">
    <text evidence="3">Belongs to the peptidase M24B family.</text>
</comment>
<dbReference type="CDD" id="cd01087">
    <property type="entry name" value="Prolidase"/>
    <property type="match status" value="1"/>
</dbReference>
<evidence type="ECO:0000256" key="4">
    <source>
        <dbReference type="ARBA" id="ARBA00012574"/>
    </source>
</evidence>
<evidence type="ECO:0000256" key="7">
    <source>
        <dbReference type="ARBA" id="ARBA00023211"/>
    </source>
</evidence>
<dbReference type="PANTHER" id="PTHR43226:SF4">
    <property type="entry name" value="XAA-PRO AMINOPEPTIDASE 3"/>
    <property type="match status" value="1"/>
</dbReference>
<comment type="caution">
    <text evidence="9">The sequence shown here is derived from an EMBL/GenBank/DDBJ whole genome shotgun (WGS) entry which is preliminary data.</text>
</comment>
<reference evidence="9 10" key="1">
    <citation type="submission" date="2020-08" db="EMBL/GenBank/DDBJ databases">
        <title>Genome public.</title>
        <authorList>
            <person name="Liu C."/>
            <person name="Sun Q."/>
        </authorList>
    </citation>
    <scope>NUCLEOTIDE SEQUENCE [LARGE SCALE GENOMIC DNA]</scope>
    <source>
        <strain evidence="9 10">New-7</strain>
    </source>
</reference>
<dbReference type="SUPFAM" id="SSF53092">
    <property type="entry name" value="Creatinase/prolidase N-terminal domain"/>
    <property type="match status" value="1"/>
</dbReference>
<dbReference type="SUPFAM" id="SSF55920">
    <property type="entry name" value="Creatinase/aminopeptidase"/>
    <property type="match status" value="1"/>
</dbReference>
<keyword evidence="7" id="KW-0464">Manganese</keyword>
<dbReference type="PANTHER" id="PTHR43226">
    <property type="entry name" value="XAA-PRO AMINOPEPTIDASE 3"/>
    <property type="match status" value="1"/>
</dbReference>
<protein>
    <recommendedName>
        <fullName evidence="4">Xaa-Pro aminopeptidase</fullName>
        <ecNumber evidence="4">3.4.11.9</ecNumber>
    </recommendedName>
</protein>
<dbReference type="EC" id="3.4.11.9" evidence="4"/>
<keyword evidence="9" id="KW-0645">Protease</keyword>
<evidence type="ECO:0000256" key="5">
    <source>
        <dbReference type="ARBA" id="ARBA00022723"/>
    </source>
</evidence>
<gene>
    <name evidence="9" type="ORF">H8S08_04770</name>
</gene>
<evidence type="ECO:0000259" key="8">
    <source>
        <dbReference type="SMART" id="SM01011"/>
    </source>
</evidence>
<organism evidence="9 10">
    <name type="scientific">Alistipes hominis</name>
    <dbReference type="NCBI Taxonomy" id="2763015"/>
    <lineage>
        <taxon>Bacteria</taxon>
        <taxon>Pseudomonadati</taxon>
        <taxon>Bacteroidota</taxon>
        <taxon>Bacteroidia</taxon>
        <taxon>Bacteroidales</taxon>
        <taxon>Rikenellaceae</taxon>
        <taxon>Alistipes</taxon>
    </lineage>
</organism>
<sequence>MFDKQTYIARRKALHAKLSGGLVLLPGNDESPANYPGNTFRFRQDSTFLYFFGLNRPGCSGLLDLDSGEDVLFGDDPTLEDIIWTGPQPSLAELAGEVGVEKTQSAAHLQKRIEAAVAKGRRILFLPPYRGETRSTMSRLLGIRADRLASYASAELARAVVALREVKEPAEIEEIERACETAGKMHRLAMRMCRPGITEREIAGAIEGVALQHGAGVSFPSIVTQHGETLHNHDYDHVLQSGRLMLIDAGAETAMNYCSDFTRTFPVNGRFTGRQKDVYDIVLAANDRTFELAGPDTFYYRMHNEASMVIAEGLKSLGLMRGNMQDAVGVGAQALFMPHGLGHQMGLDVHDMENIGEKYVGYDEETLRSSTPGLSSLRMGKRLKEGFVITVEPGIYFIPALIAKWEREGLGGGFIDFEKVREYLDFGGIRIEDDMLITYYGNRMLGGNRPPVTTAGIEAYMNGG</sequence>
<dbReference type="Gene3D" id="3.40.350.10">
    <property type="entry name" value="Creatinase/prolidase N-terminal domain"/>
    <property type="match status" value="1"/>
</dbReference>
<dbReference type="EMBL" id="JACOOK010000002">
    <property type="protein sequence ID" value="MBC5616334.1"/>
    <property type="molecule type" value="Genomic_DNA"/>
</dbReference>
<evidence type="ECO:0000313" key="10">
    <source>
        <dbReference type="Proteomes" id="UP000636891"/>
    </source>
</evidence>
<name>A0ABR7CL01_9BACT</name>
<dbReference type="InterPro" id="IPR029149">
    <property type="entry name" value="Creatin/AminoP/Spt16_N"/>
</dbReference>
<comment type="cofactor">
    <cofactor evidence="2">
        <name>Mn(2+)</name>
        <dbReference type="ChEBI" id="CHEBI:29035"/>
    </cofactor>
</comment>
<proteinExistence type="inferred from homology"/>
<evidence type="ECO:0000313" key="9">
    <source>
        <dbReference type="EMBL" id="MBC5616334.1"/>
    </source>
</evidence>
<dbReference type="InterPro" id="IPR000994">
    <property type="entry name" value="Pept_M24"/>
</dbReference>
<evidence type="ECO:0000256" key="3">
    <source>
        <dbReference type="ARBA" id="ARBA00008766"/>
    </source>
</evidence>
<dbReference type="InterPro" id="IPR052433">
    <property type="entry name" value="X-Pro_dipept-like"/>
</dbReference>
<comment type="catalytic activity">
    <reaction evidence="1">
        <text>Release of any N-terminal amino acid, including proline, that is linked to proline, even from a dipeptide or tripeptide.</text>
        <dbReference type="EC" id="3.4.11.9"/>
    </reaction>
</comment>
<evidence type="ECO:0000256" key="2">
    <source>
        <dbReference type="ARBA" id="ARBA00001936"/>
    </source>
</evidence>
<evidence type="ECO:0000256" key="6">
    <source>
        <dbReference type="ARBA" id="ARBA00022801"/>
    </source>
</evidence>
<keyword evidence="5" id="KW-0479">Metal-binding</keyword>
<keyword evidence="10" id="KW-1185">Reference proteome</keyword>
<accession>A0ABR7CL01</accession>
<evidence type="ECO:0000256" key="1">
    <source>
        <dbReference type="ARBA" id="ARBA00001424"/>
    </source>
</evidence>
<dbReference type="Gene3D" id="3.90.230.10">
    <property type="entry name" value="Creatinase/methionine aminopeptidase superfamily"/>
    <property type="match status" value="1"/>
</dbReference>